<dbReference type="InterPro" id="IPR000571">
    <property type="entry name" value="Znf_CCCH"/>
</dbReference>
<dbReference type="CDD" id="cd17936">
    <property type="entry name" value="EEXXEc_NFX1"/>
    <property type="match status" value="1"/>
</dbReference>
<evidence type="ECO:0000256" key="1">
    <source>
        <dbReference type="ARBA" id="ARBA00022723"/>
    </source>
</evidence>
<dbReference type="SMART" id="SM00438">
    <property type="entry name" value="ZnF_NFX"/>
    <property type="match status" value="3"/>
</dbReference>
<dbReference type="PANTHER" id="PTHR10887">
    <property type="entry name" value="DNA2/NAM7 HELICASE FAMILY"/>
    <property type="match status" value="1"/>
</dbReference>
<evidence type="ECO:0000256" key="6">
    <source>
        <dbReference type="PROSITE-ProRule" id="PRU00723"/>
    </source>
</evidence>
<feature type="compositionally biased region" description="Basic and acidic residues" evidence="8">
    <location>
        <begin position="12"/>
        <end position="21"/>
    </location>
</feature>
<dbReference type="GO" id="GO:0031380">
    <property type="term" value="C:nuclear RNA-directed RNA polymerase complex"/>
    <property type="evidence" value="ECO:0007669"/>
    <property type="project" value="TreeGrafter"/>
</dbReference>
<feature type="coiled-coil region" evidence="7">
    <location>
        <begin position="1644"/>
        <end position="1671"/>
    </location>
</feature>
<dbReference type="Gene3D" id="3.40.50.300">
    <property type="entry name" value="P-loop containing nucleotide triphosphate hydrolases"/>
    <property type="match status" value="2"/>
</dbReference>
<feature type="domain" description="C3H1-type" evidence="9">
    <location>
        <begin position="27"/>
        <end position="54"/>
    </location>
</feature>
<dbReference type="PROSITE" id="PS50103">
    <property type="entry name" value="ZF_C3H1"/>
    <property type="match status" value="1"/>
</dbReference>
<dbReference type="EMBL" id="ML976619">
    <property type="protein sequence ID" value="KAF1840898.1"/>
    <property type="molecule type" value="Genomic_DNA"/>
</dbReference>
<keyword evidence="4" id="KW-0347">Helicase</keyword>
<dbReference type="RefSeq" id="XP_040783461.1">
    <property type="nucleotide sequence ID" value="XM_040927144.1"/>
</dbReference>
<feature type="region of interest" description="Disordered" evidence="8">
    <location>
        <begin position="55"/>
        <end position="81"/>
    </location>
</feature>
<keyword evidence="5 6" id="KW-0862">Zinc</keyword>
<evidence type="ECO:0000256" key="7">
    <source>
        <dbReference type="SAM" id="Coils"/>
    </source>
</evidence>
<dbReference type="GeneID" id="63844396"/>
<name>A0A9P4G895_9PLEO</name>
<evidence type="ECO:0000256" key="8">
    <source>
        <dbReference type="SAM" id="MobiDB-lite"/>
    </source>
</evidence>
<proteinExistence type="predicted"/>
<dbReference type="OrthoDB" id="2423195at2759"/>
<dbReference type="InterPro" id="IPR045055">
    <property type="entry name" value="DNA2/NAM7-like"/>
</dbReference>
<evidence type="ECO:0000256" key="4">
    <source>
        <dbReference type="ARBA" id="ARBA00022806"/>
    </source>
</evidence>
<dbReference type="InterPro" id="IPR000967">
    <property type="entry name" value="Znf_NFX1"/>
</dbReference>
<evidence type="ECO:0000256" key="5">
    <source>
        <dbReference type="ARBA" id="ARBA00022833"/>
    </source>
</evidence>
<dbReference type="GO" id="GO:0004386">
    <property type="term" value="F:helicase activity"/>
    <property type="evidence" value="ECO:0007669"/>
    <property type="project" value="InterPro"/>
</dbReference>
<evidence type="ECO:0000313" key="11">
    <source>
        <dbReference type="Proteomes" id="UP000800039"/>
    </source>
</evidence>
<feature type="compositionally biased region" description="Basic and acidic residues" evidence="8">
    <location>
        <begin position="71"/>
        <end position="80"/>
    </location>
</feature>
<accession>A0A9P4G895</accession>
<evidence type="ECO:0000256" key="3">
    <source>
        <dbReference type="ARBA" id="ARBA00022771"/>
    </source>
</evidence>
<dbReference type="CDD" id="cd18808">
    <property type="entry name" value="SF1_C_Upf1"/>
    <property type="match status" value="1"/>
</dbReference>
<keyword evidence="11" id="KW-1185">Reference proteome</keyword>
<keyword evidence="2" id="KW-0677">Repeat</keyword>
<keyword evidence="4" id="KW-0547">Nucleotide-binding</keyword>
<comment type="caution">
    <text evidence="10">The sequence shown here is derived from an EMBL/GenBank/DDBJ whole genome shotgun (WGS) entry which is preliminary data.</text>
</comment>
<protein>
    <recommendedName>
        <fullName evidence="9">C3H1-type domain-containing protein</fullName>
    </recommendedName>
</protein>
<keyword evidence="4" id="KW-0378">Hydrolase</keyword>
<reference evidence="10" key="1">
    <citation type="submission" date="2020-01" db="EMBL/GenBank/DDBJ databases">
        <authorList>
            <consortium name="DOE Joint Genome Institute"/>
            <person name="Haridas S."/>
            <person name="Albert R."/>
            <person name="Binder M."/>
            <person name="Bloem J."/>
            <person name="Labutti K."/>
            <person name="Salamov A."/>
            <person name="Andreopoulos B."/>
            <person name="Baker S.E."/>
            <person name="Barry K."/>
            <person name="Bills G."/>
            <person name="Bluhm B.H."/>
            <person name="Cannon C."/>
            <person name="Castanera R."/>
            <person name="Culley D.E."/>
            <person name="Daum C."/>
            <person name="Ezra D."/>
            <person name="Gonzalez J.B."/>
            <person name="Henrissat B."/>
            <person name="Kuo A."/>
            <person name="Liang C."/>
            <person name="Lipzen A."/>
            <person name="Lutzoni F."/>
            <person name="Magnuson J."/>
            <person name="Mondo S."/>
            <person name="Nolan M."/>
            <person name="Ohm R."/>
            <person name="Pangilinan J."/>
            <person name="Park H.-J."/>
            <person name="Ramirez L."/>
            <person name="Alfaro M."/>
            <person name="Sun H."/>
            <person name="Tritt A."/>
            <person name="Yoshinaga Y."/>
            <person name="Zwiers L.-H."/>
            <person name="Turgeon B.G."/>
            <person name="Goodwin S.B."/>
            <person name="Spatafora J.W."/>
            <person name="Crous P.W."/>
            <person name="Grigoriev I.V."/>
        </authorList>
    </citation>
    <scope>NUCLEOTIDE SEQUENCE</scope>
    <source>
        <strain evidence="10">CBS 394.84</strain>
    </source>
</reference>
<dbReference type="Pfam" id="PF13086">
    <property type="entry name" value="AAA_11"/>
    <property type="match status" value="1"/>
</dbReference>
<feature type="zinc finger region" description="C3H1-type" evidence="6">
    <location>
        <begin position="27"/>
        <end position="54"/>
    </location>
</feature>
<keyword evidence="4" id="KW-0067">ATP-binding</keyword>
<dbReference type="SUPFAM" id="SSF52540">
    <property type="entry name" value="P-loop containing nucleoside triphosphate hydrolases"/>
    <property type="match status" value="1"/>
</dbReference>
<keyword evidence="3 6" id="KW-0863">Zinc-finger</keyword>
<dbReference type="GO" id="GO:0031048">
    <property type="term" value="P:regulatory ncRNA-mediated heterochromatin formation"/>
    <property type="evidence" value="ECO:0007669"/>
    <property type="project" value="TreeGrafter"/>
</dbReference>
<keyword evidence="1 6" id="KW-0479">Metal-binding</keyword>
<dbReference type="InterPro" id="IPR047187">
    <property type="entry name" value="SF1_C_Upf1"/>
</dbReference>
<dbReference type="PANTHER" id="PTHR10887:SF445">
    <property type="entry name" value="NFX1-TYPE ZINC FINGER-CONTAINING PROTEIN 1"/>
    <property type="match status" value="1"/>
</dbReference>
<dbReference type="Pfam" id="PF13087">
    <property type="entry name" value="AAA_12"/>
    <property type="match status" value="1"/>
</dbReference>
<keyword evidence="7" id="KW-0175">Coiled coil</keyword>
<dbReference type="InterPro" id="IPR041677">
    <property type="entry name" value="DNA2/NAM7_AAA_11"/>
</dbReference>
<dbReference type="CDD" id="cd06008">
    <property type="entry name" value="NF-X1-zinc-finger"/>
    <property type="match status" value="1"/>
</dbReference>
<dbReference type="FunFam" id="3.40.50.300:FF:001660">
    <property type="entry name" value="NF-X1 finger and helicase protein, putative"/>
    <property type="match status" value="1"/>
</dbReference>
<gene>
    <name evidence="10" type="ORF">K460DRAFT_194232</name>
</gene>
<feature type="region of interest" description="Disordered" evidence="8">
    <location>
        <begin position="1"/>
        <end position="27"/>
    </location>
</feature>
<organism evidence="10 11">
    <name type="scientific">Cucurbitaria berberidis CBS 394.84</name>
    <dbReference type="NCBI Taxonomy" id="1168544"/>
    <lineage>
        <taxon>Eukaryota</taxon>
        <taxon>Fungi</taxon>
        <taxon>Dikarya</taxon>
        <taxon>Ascomycota</taxon>
        <taxon>Pezizomycotina</taxon>
        <taxon>Dothideomycetes</taxon>
        <taxon>Pleosporomycetidae</taxon>
        <taxon>Pleosporales</taxon>
        <taxon>Pleosporineae</taxon>
        <taxon>Cucurbitariaceae</taxon>
        <taxon>Cucurbitaria</taxon>
    </lineage>
</organism>
<evidence type="ECO:0000256" key="2">
    <source>
        <dbReference type="ARBA" id="ARBA00022737"/>
    </source>
</evidence>
<dbReference type="GO" id="GO:0008270">
    <property type="term" value="F:zinc ion binding"/>
    <property type="evidence" value="ECO:0007669"/>
    <property type="project" value="UniProtKB-KW"/>
</dbReference>
<dbReference type="InterPro" id="IPR041679">
    <property type="entry name" value="DNA2/NAM7-like_C"/>
</dbReference>
<dbReference type="Proteomes" id="UP000800039">
    <property type="component" value="Unassembled WGS sequence"/>
</dbReference>
<evidence type="ECO:0000259" key="9">
    <source>
        <dbReference type="PROSITE" id="PS50103"/>
    </source>
</evidence>
<feature type="compositionally biased region" description="Low complexity" evidence="8">
    <location>
        <begin position="56"/>
        <end position="69"/>
    </location>
</feature>
<sequence>MVGRSGGSGRSQRGDHGRGGRGEGNQSQNRTICFTFRDTGECDRANCRFSHNLSSTAGAQQTGRRAAATMRTHETEEQKQARASYNNWKKLIGTNYAPGDTYNMKRLWKGAVAILQEDDRDWKQQLPRDLDDSTATCNGRAHIKAILDQRTTASESETFVEIAKDFLKVITHPSLLDCLAVDTYVGGVYNFISGVNGDRAISFFQHLCETLVTVKTEDASSAEQKTLEQTLIGLSTALYEVLRRDQRARLNERLEALIQSLKSASEIIPSALPSITSTIVNKDLIVMRAMIARAKGLVAEDNPQDDAPTTTRITTTLYPRDLVIPQGRQDNDNVDITEIVIFPTREEIMSDAKECLPSTDPDQPHFIANQVGRHIDTNFRLFRHDIFGDLKKALAGLMHAATEDPDRLSNPRINLGDVRVYNYTNARVSYIAFDHRRGLEVQISFLQPPQVRGRSAAERRAWWEDSRRLDQGSLLSFIWIQDSIVEHLFLTVSKRSTGVDEEYGLTQHDTMATITTKLSTQNSQTIQALLQSSFQKSQGVLLEFPSVIPATFVPILESLQSMQRLSRLPFHQWILPDQHNGSPGLKVYHEIPAPLYARRPGFTFPLRAIMKTKSDTLAIEHTSSCDDAVLIEEIMAKTELDRGQCRALIAALTREFAFIQGPPGTGKSYLGLQVMKILLDIRDKAKLGPIIVVCYTNHALDQFLEHLLEAGVRKIIRVGGQSKSELLQGYNLRDVTRTEVKTKSEAWQSAMAYQTLQDLARQARATLGRLHHSKQAEWEQLGNHIQEKYPRIYKQFEREDDEGFTTVGRHPFDIWMLRKGADGNHASIASQDVGRLLKQATGNVHSLTYVERCALVRLWVDEVRFEDVTQLSTTASEAADTQAKLNNIHDETDRRVLEGAKVIGVTTSGLAKRISVLQHVRCKVIICEEAGEVMEPHMLSALLPTVEHCIQIGDHEQLRPSVNNFKELSLESTQGALHKLDRSQFERLSIGERGRPLMPVAQLEVQRRMRPDFSRLIRETIYPRLIDHPSTAKLPDVVGMRKNLFWLDHRNLEDGKDSDIHHSKSKSNPWEVDIVHALVRHIVRQGVYNSKEIAVLTPYTGQLQKIRTAMRNDFEIVLSERDQDALEKDGFGVAAPSFKIGEPTKQQHNRRKPLERKAFSDLLRVATVNNFQGEEAKIIIVSLVRSNNKEKVGFLKTSNRINVLLSRAQHSMYLIRNTETYASVAMWQKVIAMLRTSDSVRETLGLCCPKHPKKIIQVQEPDDFYQLSPKGGCQEACTERLTDCSHQCQAKCHSSAMHDVFKCKKPCQRRHQPCDHPCQKPTCGEDCDVCMVNISTVQLPCGHNKNNVSCYKTLDLESIVCVINVSKRVPGCQHNVEVMCSSDVTKAGFKCPSPCPAILPCGHPCPGTCGQCNKKIRDGQPILKHLSCTVVCGRKFGTCNHTCRRECHDGTDCGLCQSFCEVRCKHSQCMQRCHEPCTPCVEKCTWSCEHHGDCTMPCSAPCNRLPCDERCTKLLPCGDQCPSICGEDCPVDYCQECDMKLDEVPDLILETRYSDINLDESPIVVLGCRHFFTVETLDGMIGLKEVYDIDTKTGLFAALKENAQLAAAVPKCPTCRCPIQQFVTQRYNRLINRAVIDEMSKRFIVSGQQELQELENKLKTLESGLEKSRKSLVPSTVGESKVEARSGKNINGKISSRYGEAIFLTNALKNFQRRMNIQHQPAHKLHQATVHVITRNHSLDAALAALNLESSATSANRGHGQRITFGSYLLEIKTRCLVLEDKFEISRAAQSKAPNNAITLSFPGGPLIKQAEDFLPECIKLIDGCNDNNFPKIAVEATLYYARIAGLCTSLSVEDRDKGGNHREAAHVLLEKAAKLCEQPFQGADVLEKAVEQAARLLGKEWYEKVSDEEIKAIKKAMVSGSRGIATHSGHWYNCVNGHPVRFPLIAVIFPR</sequence>
<evidence type="ECO:0000313" key="10">
    <source>
        <dbReference type="EMBL" id="KAF1840898.1"/>
    </source>
</evidence>
<dbReference type="InterPro" id="IPR027417">
    <property type="entry name" value="P-loop_NTPase"/>
</dbReference>